<accession>A0A221JYL4</accession>
<organism evidence="2 3">
    <name type="scientific">Pseudosulfitobacter pseudonitzschiae</name>
    <dbReference type="NCBI Taxonomy" id="1402135"/>
    <lineage>
        <taxon>Bacteria</taxon>
        <taxon>Pseudomonadati</taxon>
        <taxon>Pseudomonadota</taxon>
        <taxon>Alphaproteobacteria</taxon>
        <taxon>Rhodobacterales</taxon>
        <taxon>Roseobacteraceae</taxon>
        <taxon>Pseudosulfitobacter</taxon>
    </lineage>
</organism>
<evidence type="ECO:0000313" key="2">
    <source>
        <dbReference type="EMBL" id="ASM71743.1"/>
    </source>
</evidence>
<keyword evidence="3" id="KW-1185">Reference proteome</keyword>
<reference evidence="2 3" key="1">
    <citation type="submission" date="2017-07" db="EMBL/GenBank/DDBJ databases">
        <title>Genome Sequence of Sulfitobacter pseudonitzschiae Strain SMR1 Isolated from a culture of the Diatom Skeletonema marinoi.</title>
        <authorList>
            <person name="Topel M."/>
            <person name="Pinder M.I.M."/>
            <person name="Johansson O.N."/>
            <person name="Kourtchenko O."/>
            <person name="Godhe A."/>
            <person name="Clarke A.K."/>
        </authorList>
    </citation>
    <scope>NUCLEOTIDE SEQUENCE [LARGE SCALE GENOMIC DNA]</scope>
    <source>
        <strain evidence="2 3">SMR1</strain>
    </source>
</reference>
<dbReference type="OrthoDB" id="7707524at2"/>
<feature type="signal peptide" evidence="1">
    <location>
        <begin position="1"/>
        <end position="25"/>
    </location>
</feature>
<dbReference type="AlphaFoldDB" id="A0A221JYL4"/>
<keyword evidence="1" id="KW-0732">Signal</keyword>
<sequence length="146" mass="14775">MQPYRHIGACLATAAAVLFGTAAQAQEATPPAGVALELNAADLVGEACRITFVATNTGTAPIDRAVYETVLFGADGGVMMLTLFDFGSLPAGVPRVRQFQIADTACGRIGSLLINGAGTCTVEGADSDVCAKGLATSSRLNIGLQG</sequence>
<feature type="chain" id="PRO_5012126418" description="Tat pathway signal sequence domain protein" evidence="1">
    <location>
        <begin position="26"/>
        <end position="146"/>
    </location>
</feature>
<protein>
    <recommendedName>
        <fullName evidence="4">Tat pathway signal sequence domain protein</fullName>
    </recommendedName>
</protein>
<proteinExistence type="predicted"/>
<evidence type="ECO:0000256" key="1">
    <source>
        <dbReference type="SAM" id="SignalP"/>
    </source>
</evidence>
<dbReference type="STRING" id="1402135.SAMN05444149_105147"/>
<gene>
    <name evidence="2" type="ORF">SULPSESMR1_00915</name>
</gene>
<dbReference type="KEGG" id="spse:SULPSESMR1_00915"/>
<dbReference type="RefSeq" id="WP_089419744.1">
    <property type="nucleotide sequence ID" value="NZ_CP022415.1"/>
</dbReference>
<evidence type="ECO:0000313" key="3">
    <source>
        <dbReference type="Proteomes" id="UP000199754"/>
    </source>
</evidence>
<dbReference type="EMBL" id="CP022415">
    <property type="protein sequence ID" value="ASM71743.1"/>
    <property type="molecule type" value="Genomic_DNA"/>
</dbReference>
<name>A0A221JYL4_9RHOB</name>
<evidence type="ECO:0008006" key="4">
    <source>
        <dbReference type="Google" id="ProtNLM"/>
    </source>
</evidence>
<dbReference type="Proteomes" id="UP000199754">
    <property type="component" value="Chromosome"/>
</dbReference>